<reference evidence="3 4" key="1">
    <citation type="journal article" date="2012" name="Genome Biol.">
        <title>Genome and low-iron response of an oceanic diatom adapted to chronic iron limitation.</title>
        <authorList>
            <person name="Lommer M."/>
            <person name="Specht M."/>
            <person name="Roy A.S."/>
            <person name="Kraemer L."/>
            <person name="Andreson R."/>
            <person name="Gutowska M.A."/>
            <person name="Wolf J."/>
            <person name="Bergner S.V."/>
            <person name="Schilhabel M.B."/>
            <person name="Klostermeier U.C."/>
            <person name="Beiko R.G."/>
            <person name="Rosenstiel P."/>
            <person name="Hippler M."/>
            <person name="Laroche J."/>
        </authorList>
    </citation>
    <scope>NUCLEOTIDE SEQUENCE [LARGE SCALE GENOMIC DNA]</scope>
    <source>
        <strain evidence="3 4">CCMP1005</strain>
    </source>
</reference>
<dbReference type="AlphaFoldDB" id="K0SS73"/>
<evidence type="ECO:0000313" key="3">
    <source>
        <dbReference type="EMBL" id="EJK69153.1"/>
    </source>
</evidence>
<comment type="caution">
    <text evidence="3">The sequence shown here is derived from an EMBL/GenBank/DDBJ whole genome shotgun (WGS) entry which is preliminary data.</text>
</comment>
<protein>
    <recommendedName>
        <fullName evidence="2">Spt5 KOW domain-containing protein</fullName>
    </recommendedName>
</protein>
<name>K0SS73_THAOC</name>
<evidence type="ECO:0000313" key="4">
    <source>
        <dbReference type="Proteomes" id="UP000266841"/>
    </source>
</evidence>
<dbReference type="Proteomes" id="UP000266841">
    <property type="component" value="Unassembled WGS sequence"/>
</dbReference>
<evidence type="ECO:0000259" key="2">
    <source>
        <dbReference type="Pfam" id="PF23287"/>
    </source>
</evidence>
<gene>
    <name evidence="3" type="ORF">THAOC_09623</name>
</gene>
<dbReference type="InterPro" id="IPR057934">
    <property type="entry name" value="KOW_Spt5_7"/>
</dbReference>
<feature type="domain" description="Spt5 KOW" evidence="2">
    <location>
        <begin position="82"/>
        <end position="132"/>
    </location>
</feature>
<feature type="compositionally biased region" description="Basic and acidic residues" evidence="1">
    <location>
        <begin position="1"/>
        <end position="20"/>
    </location>
</feature>
<sequence length="134" mass="14288">MVDTDTSVKHEDPYGVHSDMESTIEGGNDEQAAAWFMERVCVTLKSTQQSAVIREVQGGNVALVEIDGGGSQKVRNGDVTMVVPAEHDTVLVTGGAEVGVEGELVCIDGTDAILKESNDNFKIVDFVHLVKISV</sequence>
<dbReference type="Pfam" id="PF23287">
    <property type="entry name" value="KOW7_SPT5"/>
    <property type="match status" value="1"/>
</dbReference>
<organism evidence="3 4">
    <name type="scientific">Thalassiosira oceanica</name>
    <name type="common">Marine diatom</name>
    <dbReference type="NCBI Taxonomy" id="159749"/>
    <lineage>
        <taxon>Eukaryota</taxon>
        <taxon>Sar</taxon>
        <taxon>Stramenopiles</taxon>
        <taxon>Ochrophyta</taxon>
        <taxon>Bacillariophyta</taxon>
        <taxon>Coscinodiscophyceae</taxon>
        <taxon>Thalassiosirophycidae</taxon>
        <taxon>Thalassiosirales</taxon>
        <taxon>Thalassiosiraceae</taxon>
        <taxon>Thalassiosira</taxon>
    </lineage>
</organism>
<accession>K0SS73</accession>
<dbReference type="OrthoDB" id="40782at2759"/>
<proteinExistence type="predicted"/>
<dbReference type="EMBL" id="AGNL01010406">
    <property type="protein sequence ID" value="EJK69153.1"/>
    <property type="molecule type" value="Genomic_DNA"/>
</dbReference>
<evidence type="ECO:0000256" key="1">
    <source>
        <dbReference type="SAM" id="MobiDB-lite"/>
    </source>
</evidence>
<feature type="region of interest" description="Disordered" evidence="1">
    <location>
        <begin position="1"/>
        <end position="22"/>
    </location>
</feature>
<keyword evidence="4" id="KW-1185">Reference proteome</keyword>